<dbReference type="Proteomes" id="UP001341840">
    <property type="component" value="Unassembled WGS sequence"/>
</dbReference>
<gene>
    <name evidence="2" type="ORF">PIB30_028056</name>
</gene>
<evidence type="ECO:0000313" key="3">
    <source>
        <dbReference type="Proteomes" id="UP001341840"/>
    </source>
</evidence>
<feature type="region of interest" description="Disordered" evidence="1">
    <location>
        <begin position="200"/>
        <end position="221"/>
    </location>
</feature>
<organism evidence="2 3">
    <name type="scientific">Stylosanthes scabra</name>
    <dbReference type="NCBI Taxonomy" id="79078"/>
    <lineage>
        <taxon>Eukaryota</taxon>
        <taxon>Viridiplantae</taxon>
        <taxon>Streptophyta</taxon>
        <taxon>Embryophyta</taxon>
        <taxon>Tracheophyta</taxon>
        <taxon>Spermatophyta</taxon>
        <taxon>Magnoliopsida</taxon>
        <taxon>eudicotyledons</taxon>
        <taxon>Gunneridae</taxon>
        <taxon>Pentapetalae</taxon>
        <taxon>rosids</taxon>
        <taxon>fabids</taxon>
        <taxon>Fabales</taxon>
        <taxon>Fabaceae</taxon>
        <taxon>Papilionoideae</taxon>
        <taxon>50 kb inversion clade</taxon>
        <taxon>dalbergioids sensu lato</taxon>
        <taxon>Dalbergieae</taxon>
        <taxon>Pterocarpus clade</taxon>
        <taxon>Stylosanthes</taxon>
    </lineage>
</organism>
<comment type="caution">
    <text evidence="2">The sequence shown here is derived from an EMBL/GenBank/DDBJ whole genome shotgun (WGS) entry which is preliminary data.</text>
</comment>
<reference evidence="2 3" key="1">
    <citation type="journal article" date="2023" name="Plants (Basel)">
        <title>Bridging the Gap: Combining Genomics and Transcriptomics Approaches to Understand Stylosanthes scabra, an Orphan Legume from the Brazilian Caatinga.</title>
        <authorList>
            <person name="Ferreira-Neto J.R.C."/>
            <person name="da Silva M.D."/>
            <person name="Binneck E."/>
            <person name="de Melo N.F."/>
            <person name="da Silva R.H."/>
            <person name="de Melo A.L.T.M."/>
            <person name="Pandolfi V."/>
            <person name="Bustamante F.O."/>
            <person name="Brasileiro-Vidal A.C."/>
            <person name="Benko-Iseppon A.M."/>
        </authorList>
    </citation>
    <scope>NUCLEOTIDE SEQUENCE [LARGE SCALE GENOMIC DNA]</scope>
    <source>
        <tissue evidence="2">Leaves</tissue>
    </source>
</reference>
<evidence type="ECO:0000256" key="1">
    <source>
        <dbReference type="SAM" id="MobiDB-lite"/>
    </source>
</evidence>
<keyword evidence="3" id="KW-1185">Reference proteome</keyword>
<evidence type="ECO:0000313" key="2">
    <source>
        <dbReference type="EMBL" id="MED6121228.1"/>
    </source>
</evidence>
<dbReference type="EMBL" id="JASCZI010030318">
    <property type="protein sequence ID" value="MED6121228.1"/>
    <property type="molecule type" value="Genomic_DNA"/>
</dbReference>
<feature type="compositionally biased region" description="Basic and acidic residues" evidence="1">
    <location>
        <begin position="205"/>
        <end position="214"/>
    </location>
</feature>
<name>A0ABU6RB70_9FABA</name>
<accession>A0ABU6RB70</accession>
<dbReference type="PANTHER" id="PTHR46235:SF3">
    <property type="entry name" value="PHD FINGER-CONTAINING PROTEIN DDB_G0268158"/>
    <property type="match status" value="1"/>
</dbReference>
<proteinExistence type="predicted"/>
<dbReference type="PANTHER" id="PTHR46235">
    <property type="entry name" value="PHD FINGER-CONTAINING PROTEIN DDB_G0268158"/>
    <property type="match status" value="1"/>
</dbReference>
<protein>
    <recommendedName>
        <fullName evidence="4">FAR1 domain-containing protein</fullName>
    </recommendedName>
</protein>
<sequence length="286" mass="32221">MSYHRKRAIAFEDIEDEVIITRGWNGLMPNRTHIYCLKHDIDEELGTPIRDHMKIKFPNDKSRATDGPVGLTLVQGAVYKLWGFVKFGRGQKGNILDRRRERWCIGDTRFGGSGNVVVTHCKTHRRTAWLCSVKGDCSELKIPDPQGLGGAMDFEELFNDEDEVSTAKSIDLDDEASYFDGEELDSVQCSGERVRTNVDVDGADCTDKGGEDPSGKGVPAFKSADEFVGRESLTEEEAYEAYKEFAWSRGFGVCKGDVPRVEGVLVMRDFFCHKEGTHHEEHYDRP</sequence>
<evidence type="ECO:0008006" key="4">
    <source>
        <dbReference type="Google" id="ProtNLM"/>
    </source>
</evidence>